<dbReference type="Pfam" id="PF02517">
    <property type="entry name" value="Rce1-like"/>
    <property type="match status" value="1"/>
</dbReference>
<evidence type="ECO:0000313" key="5">
    <source>
        <dbReference type="Proteomes" id="UP000709437"/>
    </source>
</evidence>
<feature type="domain" description="CAAX prenyl protease 2/Lysostaphin resistance protein A-like" evidence="3">
    <location>
        <begin position="170"/>
        <end position="265"/>
    </location>
</feature>
<feature type="transmembrane region" description="Helical" evidence="2">
    <location>
        <begin position="289"/>
        <end position="311"/>
    </location>
</feature>
<dbReference type="PANTHER" id="PTHR36435">
    <property type="entry name" value="SLR1288 PROTEIN"/>
    <property type="match status" value="1"/>
</dbReference>
<feature type="compositionally biased region" description="Basic and acidic residues" evidence="1">
    <location>
        <begin position="353"/>
        <end position="366"/>
    </location>
</feature>
<dbReference type="GO" id="GO:0008237">
    <property type="term" value="F:metallopeptidase activity"/>
    <property type="evidence" value="ECO:0007669"/>
    <property type="project" value="UniProtKB-KW"/>
</dbReference>
<dbReference type="GO" id="GO:0004175">
    <property type="term" value="F:endopeptidase activity"/>
    <property type="evidence" value="ECO:0007669"/>
    <property type="project" value="UniProtKB-ARBA"/>
</dbReference>
<feature type="transmembrane region" description="Helical" evidence="2">
    <location>
        <begin position="229"/>
        <end position="247"/>
    </location>
</feature>
<dbReference type="InterPro" id="IPR003675">
    <property type="entry name" value="Rce1/LyrA-like_dom"/>
</dbReference>
<gene>
    <name evidence="4" type="ORF">KK103_05155</name>
</gene>
<feature type="transmembrane region" description="Helical" evidence="2">
    <location>
        <begin position="21"/>
        <end position="44"/>
    </location>
</feature>
<dbReference type="RefSeq" id="WP_214562494.1">
    <property type="nucleotide sequence ID" value="NZ_JAHEWX010000004.1"/>
</dbReference>
<dbReference type="EC" id="3.4.24.-" evidence="4"/>
<accession>A0A9Q2W0S2</accession>
<organism evidence="4 5">
    <name type="scientific">Curtobacterium flaccumfaciens pv. flaccumfaciens</name>
    <dbReference type="NCBI Taxonomy" id="138532"/>
    <lineage>
        <taxon>Bacteria</taxon>
        <taxon>Bacillati</taxon>
        <taxon>Actinomycetota</taxon>
        <taxon>Actinomycetes</taxon>
        <taxon>Micrococcales</taxon>
        <taxon>Microbacteriaceae</taxon>
        <taxon>Curtobacterium</taxon>
    </lineage>
</organism>
<feature type="region of interest" description="Disordered" evidence="1">
    <location>
        <begin position="340"/>
        <end position="382"/>
    </location>
</feature>
<feature type="transmembrane region" description="Helical" evidence="2">
    <location>
        <begin position="259"/>
        <end position="277"/>
    </location>
</feature>
<name>A0A9Q2W0S2_9MICO</name>
<feature type="transmembrane region" description="Helical" evidence="2">
    <location>
        <begin position="73"/>
        <end position="93"/>
    </location>
</feature>
<evidence type="ECO:0000313" key="4">
    <source>
        <dbReference type="EMBL" id="MBT1541142.1"/>
    </source>
</evidence>
<evidence type="ECO:0000256" key="2">
    <source>
        <dbReference type="SAM" id="Phobius"/>
    </source>
</evidence>
<protein>
    <submittedName>
        <fullName evidence="4">CPBP family intramembrane metalloprotease</fullName>
        <ecNumber evidence="4">3.4.24.-</ecNumber>
    </submittedName>
</protein>
<keyword evidence="4" id="KW-0482">Metalloprotease</keyword>
<keyword evidence="4" id="KW-0378">Hydrolase</keyword>
<dbReference type="GO" id="GO:0080120">
    <property type="term" value="P:CAAX-box protein maturation"/>
    <property type="evidence" value="ECO:0007669"/>
    <property type="project" value="UniProtKB-ARBA"/>
</dbReference>
<keyword evidence="2" id="KW-0472">Membrane</keyword>
<dbReference type="Proteomes" id="UP000709437">
    <property type="component" value="Unassembled WGS sequence"/>
</dbReference>
<dbReference type="AlphaFoldDB" id="A0A9Q2W0S2"/>
<dbReference type="InterPro" id="IPR052710">
    <property type="entry name" value="CAAX_protease"/>
</dbReference>
<comment type="caution">
    <text evidence="4">The sequence shown here is derived from an EMBL/GenBank/DDBJ whole genome shotgun (WGS) entry which is preliminary data.</text>
</comment>
<evidence type="ECO:0000256" key="1">
    <source>
        <dbReference type="SAM" id="MobiDB-lite"/>
    </source>
</evidence>
<feature type="transmembrane region" description="Helical" evidence="2">
    <location>
        <begin position="205"/>
        <end position="223"/>
    </location>
</feature>
<feature type="transmembrane region" description="Helical" evidence="2">
    <location>
        <begin position="162"/>
        <end position="184"/>
    </location>
</feature>
<sequence length="382" mass="41145">MSVPYQRLPRIDGRWRWWRPLVALAFLVGWYVVSQIVIAVAYFVPILRAQGADGLIQLQNDLASGVLDPTDPVVLSMSLVSLVVLLPGILLAVKIARIGPAGILSSTRFRVRWAWTAWCLLPTLVIAAAMFVLQTGLFWDGGMITTDGGFAWNHDAIGQSTVSLGTLTLTIVLVVLLVPFQGAAEEYIFRGFLMQTIASWIPRRVGTIIAVAVSTVVFALLHIPNGYNVWGILDVGSFGLIAAIIVLRTGGLEATVLQHACNNIMIFVLQAPGWSGIDLTSSDANGTWQGTLTTLVTSLAFWAMVEFLAWWRGLDRRFAGRQAPRFRGVAPAWAGGVRWTRPGGTGWATTPARSDDVAGTDHRGESGTDGAVDSAVGVAGRP</sequence>
<dbReference type="PANTHER" id="PTHR36435:SF1">
    <property type="entry name" value="CAAX AMINO TERMINAL PROTEASE FAMILY PROTEIN"/>
    <property type="match status" value="1"/>
</dbReference>
<proteinExistence type="predicted"/>
<keyword evidence="2" id="KW-1133">Transmembrane helix</keyword>
<dbReference type="EMBL" id="JAHEWX010000004">
    <property type="protein sequence ID" value="MBT1541142.1"/>
    <property type="molecule type" value="Genomic_DNA"/>
</dbReference>
<feature type="transmembrane region" description="Helical" evidence="2">
    <location>
        <begin position="113"/>
        <end position="133"/>
    </location>
</feature>
<keyword evidence="2" id="KW-0812">Transmembrane</keyword>
<reference evidence="4" key="1">
    <citation type="submission" date="2021-05" db="EMBL/GenBank/DDBJ databases">
        <title>Whole genome sequence of Curtobacterium flaccumfaciens pv. flaccumfaciens strain CFBP 3417.</title>
        <authorList>
            <person name="Osdaghi E."/>
            <person name="Taghouti G."/>
            <person name="Portier P."/>
            <person name="Fazliarab A."/>
            <person name="Taghavi S.M."/>
            <person name="Briand M."/>
            <person name="Le-Saux M."/>
            <person name="Jacques M.-A."/>
        </authorList>
    </citation>
    <scope>NUCLEOTIDE SEQUENCE</scope>
    <source>
        <strain evidence="4">CFBP 3417</strain>
    </source>
</reference>
<keyword evidence="4" id="KW-0645">Protease</keyword>
<evidence type="ECO:0000259" key="3">
    <source>
        <dbReference type="Pfam" id="PF02517"/>
    </source>
</evidence>